<feature type="transmembrane region" description="Helical" evidence="1">
    <location>
        <begin position="42"/>
        <end position="62"/>
    </location>
</feature>
<name>A0A221SV02_9DEIO</name>
<gene>
    <name evidence="2" type="ORF">DFI_05150</name>
</gene>
<evidence type="ECO:0000256" key="1">
    <source>
        <dbReference type="SAM" id="Phobius"/>
    </source>
</evidence>
<dbReference type="STRING" id="317577.GCA_000419625_00109"/>
<keyword evidence="3" id="KW-1185">Reference proteome</keyword>
<accession>A0A221SV02</accession>
<protein>
    <submittedName>
        <fullName evidence="2">Uncharacterized protein</fullName>
    </submittedName>
</protein>
<keyword evidence="1" id="KW-1133">Transmembrane helix</keyword>
<reference evidence="2 3" key="1">
    <citation type="submission" date="2017-05" db="EMBL/GenBank/DDBJ databases">
        <title>The complete genome sequence of Deinococcus ficus isolated from the rhizosphere of the Ficus religiosa L. in Taiwan.</title>
        <authorList>
            <person name="Wu K.-M."/>
            <person name="Liao T.-L."/>
            <person name="Liu Y.-M."/>
            <person name="Young C.-C."/>
            <person name="Tsai S.-F."/>
        </authorList>
    </citation>
    <scope>NUCLEOTIDE SEQUENCE [LARGE SCALE GENOMIC DNA]</scope>
    <source>
        <strain evidence="2 3">CC-FR2-10</strain>
    </source>
</reference>
<keyword evidence="1" id="KW-0472">Membrane</keyword>
<dbReference type="Proteomes" id="UP000259030">
    <property type="component" value="Chromosome"/>
</dbReference>
<dbReference type="EMBL" id="CP021081">
    <property type="protein sequence ID" value="ASN80474.1"/>
    <property type="molecule type" value="Genomic_DNA"/>
</dbReference>
<dbReference type="KEGG" id="dfc:DFI_05150"/>
<evidence type="ECO:0000313" key="3">
    <source>
        <dbReference type="Proteomes" id="UP000259030"/>
    </source>
</evidence>
<organism evidence="2 3">
    <name type="scientific">Deinococcus ficus</name>
    <dbReference type="NCBI Taxonomy" id="317577"/>
    <lineage>
        <taxon>Bacteria</taxon>
        <taxon>Thermotogati</taxon>
        <taxon>Deinococcota</taxon>
        <taxon>Deinococci</taxon>
        <taxon>Deinococcales</taxon>
        <taxon>Deinococcaceae</taxon>
        <taxon>Deinococcus</taxon>
    </lineage>
</organism>
<feature type="transmembrane region" description="Helical" evidence="1">
    <location>
        <begin position="82"/>
        <end position="103"/>
    </location>
</feature>
<evidence type="ECO:0000313" key="2">
    <source>
        <dbReference type="EMBL" id="ASN80474.1"/>
    </source>
</evidence>
<dbReference type="AlphaFoldDB" id="A0A221SV02"/>
<keyword evidence="1" id="KW-0812">Transmembrane</keyword>
<sequence length="120" mass="12604">MSFLEAVLWPALGQFPVLAVWFTGAVLAALHVRERPALRWAIAAFVILGVTRVVGSGLTVWLPGYMAEQDLTAGMALRMQGLVGVFVTVLETVGWGCLLAGMFSRPAGPLPSGPSPRAGG</sequence>
<feature type="transmembrane region" description="Helical" evidence="1">
    <location>
        <begin position="6"/>
        <end position="30"/>
    </location>
</feature>
<dbReference type="RefSeq" id="WP_027464276.1">
    <property type="nucleotide sequence ID" value="NZ_CP021081.1"/>
</dbReference>
<proteinExistence type="predicted"/>